<dbReference type="InterPro" id="IPR007863">
    <property type="entry name" value="Peptidase_M16_C"/>
</dbReference>
<protein>
    <submittedName>
        <fullName evidence="3">Putative Zn-dependent peptidase</fullName>
    </submittedName>
</protein>
<gene>
    <name evidence="3" type="ORF">CLV98_101411</name>
</gene>
<dbReference type="Pfam" id="PF05193">
    <property type="entry name" value="Peptidase_M16_C"/>
    <property type="match status" value="1"/>
</dbReference>
<evidence type="ECO:0000259" key="2">
    <source>
        <dbReference type="Pfam" id="PF05193"/>
    </source>
</evidence>
<feature type="domain" description="Peptidase M16 N-terminal" evidence="1">
    <location>
        <begin position="49"/>
        <end position="164"/>
    </location>
</feature>
<dbReference type="GO" id="GO:0046872">
    <property type="term" value="F:metal ion binding"/>
    <property type="evidence" value="ECO:0007669"/>
    <property type="project" value="InterPro"/>
</dbReference>
<sequence length="426" mass="47690">MTPDRTLAPDFQVITNIELPQVQSTILPNGLDLHVLNLGEQPVMRLECIFDAGTWYESAPNAAYYAIKMLTEGTSSRSSSQISEAFERLGAFVEMSPGADRVGILVYCLSRVLPDVLEIVTDLVQYAAFPEHELEEQKNITIQNLRVNMEKTAYLASTTLKRALFGNEHPYGKVQLEGEIRDLKRETILDHYNNYIKNAPCSVIMAGQVSENDVALVAQSLGSITAEKRVEKDAQLLNDDYAGKQILVEKANTLQSSIRLGRRMFTRSHPDYFPMLVTNEIFGGYFGSRLMKNIREDKGLTYGISSHLVSMSKAGYLMIGTDAKKEFTQLTIDEIKKEMLRLQTELVGDDELQTVKNFMAGELAGSLNTAFEIADKRKTILLEGLPADFYEQYLDSIHATTAEQVMAMAQQYLRPEDMLEVVVGGK</sequence>
<dbReference type="RefSeq" id="WP_109672359.1">
    <property type="nucleotide sequence ID" value="NZ_QGDT01000001.1"/>
</dbReference>
<dbReference type="Gene3D" id="3.30.830.10">
    <property type="entry name" value="Metalloenzyme, LuxS/M16 peptidase-like"/>
    <property type="match status" value="2"/>
</dbReference>
<dbReference type="EMBL" id="QGDT01000001">
    <property type="protein sequence ID" value="PWJ60230.1"/>
    <property type="molecule type" value="Genomic_DNA"/>
</dbReference>
<evidence type="ECO:0000313" key="3">
    <source>
        <dbReference type="EMBL" id="PWJ60230.1"/>
    </source>
</evidence>
<evidence type="ECO:0000313" key="4">
    <source>
        <dbReference type="Proteomes" id="UP000245880"/>
    </source>
</evidence>
<dbReference type="OrthoDB" id="9811314at2"/>
<accession>A0A316AU67</accession>
<keyword evidence="4" id="KW-1185">Reference proteome</keyword>
<dbReference type="PANTHER" id="PTHR11851:SF224">
    <property type="entry name" value="PROCESSING PROTEASE"/>
    <property type="match status" value="1"/>
</dbReference>
<dbReference type="InterPro" id="IPR050361">
    <property type="entry name" value="MPP/UQCRC_Complex"/>
</dbReference>
<dbReference type="InterPro" id="IPR011765">
    <property type="entry name" value="Pept_M16_N"/>
</dbReference>
<dbReference type="Proteomes" id="UP000245880">
    <property type="component" value="Unassembled WGS sequence"/>
</dbReference>
<name>A0A316AU67_9BACT</name>
<dbReference type="SUPFAM" id="SSF63411">
    <property type="entry name" value="LuxS/MPP-like metallohydrolase"/>
    <property type="match status" value="2"/>
</dbReference>
<organism evidence="3 4">
    <name type="scientific">Dyadobacter jejuensis</name>
    <dbReference type="NCBI Taxonomy" id="1082580"/>
    <lineage>
        <taxon>Bacteria</taxon>
        <taxon>Pseudomonadati</taxon>
        <taxon>Bacteroidota</taxon>
        <taxon>Cytophagia</taxon>
        <taxon>Cytophagales</taxon>
        <taxon>Spirosomataceae</taxon>
        <taxon>Dyadobacter</taxon>
    </lineage>
</organism>
<reference evidence="3 4" key="1">
    <citation type="submission" date="2018-03" db="EMBL/GenBank/DDBJ databases">
        <title>Genomic Encyclopedia of Archaeal and Bacterial Type Strains, Phase II (KMG-II): from individual species to whole genera.</title>
        <authorList>
            <person name="Goeker M."/>
        </authorList>
    </citation>
    <scope>NUCLEOTIDE SEQUENCE [LARGE SCALE GENOMIC DNA]</scope>
    <source>
        <strain evidence="3 4">DSM 100346</strain>
    </source>
</reference>
<dbReference type="AlphaFoldDB" id="A0A316AU67"/>
<evidence type="ECO:0000259" key="1">
    <source>
        <dbReference type="Pfam" id="PF00675"/>
    </source>
</evidence>
<dbReference type="Pfam" id="PF00675">
    <property type="entry name" value="Peptidase_M16"/>
    <property type="match status" value="1"/>
</dbReference>
<comment type="caution">
    <text evidence="3">The sequence shown here is derived from an EMBL/GenBank/DDBJ whole genome shotgun (WGS) entry which is preliminary data.</text>
</comment>
<dbReference type="InterPro" id="IPR011249">
    <property type="entry name" value="Metalloenz_LuxS/M16"/>
</dbReference>
<dbReference type="PANTHER" id="PTHR11851">
    <property type="entry name" value="METALLOPROTEASE"/>
    <property type="match status" value="1"/>
</dbReference>
<proteinExistence type="predicted"/>
<feature type="domain" description="Peptidase M16 C-terminal" evidence="2">
    <location>
        <begin position="183"/>
        <end position="357"/>
    </location>
</feature>